<evidence type="ECO:0000256" key="6">
    <source>
        <dbReference type="ARBA" id="ARBA00022679"/>
    </source>
</evidence>
<evidence type="ECO:0000313" key="18">
    <source>
        <dbReference type="Proteomes" id="UP000694397"/>
    </source>
</evidence>
<dbReference type="EC" id="2.4.1.-" evidence="16"/>
<evidence type="ECO:0000256" key="7">
    <source>
        <dbReference type="ARBA" id="ARBA00022692"/>
    </source>
</evidence>
<proteinExistence type="inferred from homology"/>
<keyword evidence="8 16" id="KW-0735">Signal-anchor</keyword>
<evidence type="ECO:0000256" key="12">
    <source>
        <dbReference type="ARBA" id="ARBA00023180"/>
    </source>
</evidence>
<comment type="pathway">
    <text evidence="3">Protein modification; protein glycosylation.</text>
</comment>
<dbReference type="PANTHER" id="PTHR11214:SF324">
    <property type="entry name" value="HEXOSYLTRANSFERASE"/>
    <property type="match status" value="1"/>
</dbReference>
<keyword evidence="11 16" id="KW-0472">Membrane</keyword>
<keyword evidence="5 16" id="KW-0328">Glycosyltransferase</keyword>
<keyword evidence="18" id="KW-1185">Reference proteome</keyword>
<evidence type="ECO:0000256" key="13">
    <source>
        <dbReference type="ARBA" id="ARBA00023211"/>
    </source>
</evidence>
<gene>
    <name evidence="17" type="primary">B3GNT2</name>
</gene>
<dbReference type="GO" id="GO:0030311">
    <property type="term" value="P:poly-N-acetyllactosamine biosynthetic process"/>
    <property type="evidence" value="ECO:0007669"/>
    <property type="project" value="TreeGrafter"/>
</dbReference>
<dbReference type="PANTHER" id="PTHR11214">
    <property type="entry name" value="BETA-1,3-N-ACETYLGLUCOSAMINYLTRANSFERASE"/>
    <property type="match status" value="1"/>
</dbReference>
<sequence length="395" mass="45655">MQRGKKVRILGLMVMLHLFVFVVLEVLWGGGREKRRQPKVVVPSGRFWRAFVPSAAYWNREQQKLDLLHNPILKAENVSAIDWFNATTGRGSCEPDVGVRAQVKDYDALPARFKDFLLYMRCRSYPMVVDQPRACEKKPFLLLAIKSLAPHFDRRQAIRQTWGRAGRLANRTVATVFLLGDAARSDHFPDLRDLLRRESSAHRDLLIWDYRDTFFNLTVKEVLFLDWLERRCRDASFVFKGDDDVFVNTRRVLDFLEGLSPARAESLFVGDVITNAGPHRDRKVKYFVPESVFVGQYPPYAGGGGYLYSGELALRLRSVSPEVPLYPIDDVYTGMCLRKLGLAPERHKGFRTFGIQEKYRDNACVYHSLMLVHRRTPQQIIEIWSWISNPTLKCK</sequence>
<evidence type="ECO:0000256" key="3">
    <source>
        <dbReference type="ARBA" id="ARBA00004922"/>
    </source>
</evidence>
<comment type="cofactor">
    <cofactor evidence="1">
        <name>Mn(2+)</name>
        <dbReference type="ChEBI" id="CHEBI:29035"/>
    </cofactor>
</comment>
<reference evidence="17" key="3">
    <citation type="submission" date="2025-09" db="UniProtKB">
        <authorList>
            <consortium name="Ensembl"/>
        </authorList>
    </citation>
    <scope>IDENTIFICATION</scope>
</reference>
<keyword evidence="12" id="KW-0325">Glycoprotein</keyword>
<feature type="transmembrane region" description="Helical" evidence="16">
    <location>
        <begin position="7"/>
        <end position="28"/>
    </location>
</feature>
<dbReference type="Gene3D" id="3.90.550.50">
    <property type="match status" value="1"/>
</dbReference>
<evidence type="ECO:0000256" key="14">
    <source>
        <dbReference type="ARBA" id="ARBA00050470"/>
    </source>
</evidence>
<dbReference type="AlphaFoldDB" id="A0A8C9T7H3"/>
<keyword evidence="10 16" id="KW-0333">Golgi apparatus</keyword>
<dbReference type="InterPro" id="IPR002659">
    <property type="entry name" value="Glyco_trans_31"/>
</dbReference>
<reference evidence="17 18" key="1">
    <citation type="submission" date="2019-04" db="EMBL/GenBank/DDBJ databases">
        <authorList>
            <consortium name="Wellcome Sanger Institute Data Sharing"/>
        </authorList>
    </citation>
    <scope>NUCLEOTIDE SEQUENCE [LARGE SCALE GENOMIC DNA]</scope>
</reference>
<keyword evidence="7 16" id="KW-0812">Transmembrane</keyword>
<dbReference type="Pfam" id="PF01762">
    <property type="entry name" value="Galactosyl_T"/>
    <property type="match status" value="1"/>
</dbReference>
<name>A0A8C9T7H3_SCLFO</name>
<evidence type="ECO:0000256" key="15">
    <source>
        <dbReference type="ARBA" id="ARBA00065824"/>
    </source>
</evidence>
<dbReference type="Ensembl" id="ENSSFOT00015070819.1">
    <property type="protein sequence ID" value="ENSSFOP00015044230.1"/>
    <property type="gene ID" value="ENSSFOG00015024343.1"/>
</dbReference>
<evidence type="ECO:0000313" key="17">
    <source>
        <dbReference type="Ensembl" id="ENSSFOP00015044230.1"/>
    </source>
</evidence>
<dbReference type="GeneTree" id="ENSGT00940000155345"/>
<dbReference type="GO" id="GO:0006493">
    <property type="term" value="P:protein O-linked glycosylation"/>
    <property type="evidence" value="ECO:0007669"/>
    <property type="project" value="TreeGrafter"/>
</dbReference>
<keyword evidence="6" id="KW-0808">Transferase</keyword>
<dbReference type="Proteomes" id="UP000694397">
    <property type="component" value="Chromosome 4"/>
</dbReference>
<comment type="subunit">
    <text evidence="15">Interacts with B3GNT8; this interaction greatly increases B3GNT2 catalytic activity, independently of B3GNT8 enzymatic activity.</text>
</comment>
<dbReference type="GO" id="GO:0000139">
    <property type="term" value="C:Golgi membrane"/>
    <property type="evidence" value="ECO:0007669"/>
    <property type="project" value="UniProtKB-SubCell"/>
</dbReference>
<dbReference type="FunFam" id="3.90.550.50:FF:000010">
    <property type="entry name" value="Hexosyltransferase"/>
    <property type="match status" value="1"/>
</dbReference>
<evidence type="ECO:0000256" key="10">
    <source>
        <dbReference type="ARBA" id="ARBA00023034"/>
    </source>
</evidence>
<comment type="subcellular location">
    <subcellularLocation>
        <location evidence="2 16">Golgi apparatus membrane</location>
        <topology evidence="2 16">Single-pass type II membrane protein</topology>
    </subcellularLocation>
</comment>
<reference evidence="17" key="2">
    <citation type="submission" date="2025-08" db="UniProtKB">
        <authorList>
            <consortium name="Ensembl"/>
        </authorList>
    </citation>
    <scope>IDENTIFICATION</scope>
</reference>
<comment type="catalytic activity">
    <reaction evidence="14">
        <text>a beta-D-galactosyl-(1-&gt;4)-N-acetyl-beta-D-glucosaminyl derivative + UDP-N-acetyl-alpha-D-glucosamine = an N-acetyl-beta-D-glucosaminyl-(1-&gt;3)-beta-D-galactosyl-(1-&gt;4)-N-acetyl-beta-D-glucosaminyl derivative + UDP + H(+)</text>
        <dbReference type="Rhea" id="RHEA:14389"/>
        <dbReference type="ChEBI" id="CHEBI:15378"/>
        <dbReference type="ChEBI" id="CHEBI:57705"/>
        <dbReference type="ChEBI" id="CHEBI:58223"/>
        <dbReference type="ChEBI" id="CHEBI:133507"/>
        <dbReference type="ChEBI" id="CHEBI:134090"/>
        <dbReference type="EC" id="2.4.1.149"/>
    </reaction>
</comment>
<evidence type="ECO:0000256" key="9">
    <source>
        <dbReference type="ARBA" id="ARBA00022989"/>
    </source>
</evidence>
<evidence type="ECO:0000256" key="1">
    <source>
        <dbReference type="ARBA" id="ARBA00001936"/>
    </source>
</evidence>
<dbReference type="GO" id="GO:0008532">
    <property type="term" value="F:N-acetyllactosaminide beta-1,3-N-acetylglucosaminyltransferase activity"/>
    <property type="evidence" value="ECO:0007669"/>
    <property type="project" value="UniProtKB-EC"/>
</dbReference>
<protein>
    <recommendedName>
        <fullName evidence="16">Hexosyltransferase</fullName>
        <ecNumber evidence="16">2.4.1.-</ecNumber>
    </recommendedName>
</protein>
<keyword evidence="13" id="KW-0464">Manganese</keyword>
<accession>A0A8C9T7H3</accession>
<evidence type="ECO:0000256" key="8">
    <source>
        <dbReference type="ARBA" id="ARBA00022968"/>
    </source>
</evidence>
<comment type="similarity">
    <text evidence="4 16">Belongs to the glycosyltransferase 31 family.</text>
</comment>
<organism evidence="17 18">
    <name type="scientific">Scleropages formosus</name>
    <name type="common">Asian bonytongue</name>
    <name type="synonym">Osteoglossum formosum</name>
    <dbReference type="NCBI Taxonomy" id="113540"/>
    <lineage>
        <taxon>Eukaryota</taxon>
        <taxon>Metazoa</taxon>
        <taxon>Chordata</taxon>
        <taxon>Craniata</taxon>
        <taxon>Vertebrata</taxon>
        <taxon>Euteleostomi</taxon>
        <taxon>Actinopterygii</taxon>
        <taxon>Neopterygii</taxon>
        <taxon>Teleostei</taxon>
        <taxon>Osteoglossocephala</taxon>
        <taxon>Osteoglossomorpha</taxon>
        <taxon>Osteoglossiformes</taxon>
        <taxon>Osteoglossidae</taxon>
        <taxon>Scleropages</taxon>
    </lineage>
</organism>
<evidence type="ECO:0000256" key="2">
    <source>
        <dbReference type="ARBA" id="ARBA00004323"/>
    </source>
</evidence>
<evidence type="ECO:0000256" key="11">
    <source>
        <dbReference type="ARBA" id="ARBA00023136"/>
    </source>
</evidence>
<keyword evidence="9 16" id="KW-1133">Transmembrane helix</keyword>
<evidence type="ECO:0000256" key="5">
    <source>
        <dbReference type="ARBA" id="ARBA00022676"/>
    </source>
</evidence>
<dbReference type="OrthoDB" id="2139606at2759"/>
<evidence type="ECO:0000256" key="16">
    <source>
        <dbReference type="RuleBase" id="RU363063"/>
    </source>
</evidence>
<evidence type="ECO:0000256" key="4">
    <source>
        <dbReference type="ARBA" id="ARBA00008661"/>
    </source>
</evidence>